<keyword evidence="7" id="KW-1185">Reference proteome</keyword>
<dbReference type="PANTHER" id="PTHR30532">
    <property type="entry name" value="IRON III DICITRATE-BINDING PERIPLASMIC PROTEIN"/>
    <property type="match status" value="1"/>
</dbReference>
<comment type="subcellular location">
    <subcellularLocation>
        <location evidence="1">Cell envelope</location>
    </subcellularLocation>
</comment>
<evidence type="ECO:0000313" key="6">
    <source>
        <dbReference type="EMBL" id="GAA4388196.1"/>
    </source>
</evidence>
<organism evidence="6 7">
    <name type="scientific">Tsukamurella soli</name>
    <dbReference type="NCBI Taxonomy" id="644556"/>
    <lineage>
        <taxon>Bacteria</taxon>
        <taxon>Bacillati</taxon>
        <taxon>Actinomycetota</taxon>
        <taxon>Actinomycetes</taxon>
        <taxon>Mycobacteriales</taxon>
        <taxon>Tsukamurellaceae</taxon>
        <taxon>Tsukamurella</taxon>
    </lineage>
</organism>
<evidence type="ECO:0000256" key="4">
    <source>
        <dbReference type="ARBA" id="ARBA00022729"/>
    </source>
</evidence>
<evidence type="ECO:0000256" key="2">
    <source>
        <dbReference type="ARBA" id="ARBA00008814"/>
    </source>
</evidence>
<name>A0ABP8JC19_9ACTN</name>
<dbReference type="InterPro" id="IPR002491">
    <property type="entry name" value="ABC_transptr_periplasmic_BD"/>
</dbReference>
<feature type="domain" description="Fe/B12 periplasmic-binding" evidence="5">
    <location>
        <begin position="46"/>
        <end position="319"/>
    </location>
</feature>
<evidence type="ECO:0000313" key="7">
    <source>
        <dbReference type="Proteomes" id="UP001500635"/>
    </source>
</evidence>
<accession>A0ABP8JC19</accession>
<comment type="similarity">
    <text evidence="2">Belongs to the bacterial solute-binding protein 8 family.</text>
</comment>
<keyword evidence="3" id="KW-0813">Transport</keyword>
<dbReference type="Gene3D" id="3.40.50.1980">
    <property type="entry name" value="Nitrogenase molybdenum iron protein domain"/>
    <property type="match status" value="2"/>
</dbReference>
<dbReference type="InterPro" id="IPR051313">
    <property type="entry name" value="Bact_iron-sidero_bind"/>
</dbReference>
<dbReference type="PANTHER" id="PTHR30532:SF1">
    <property type="entry name" value="IRON(3+)-HYDROXAMATE-BINDING PROTEIN FHUD"/>
    <property type="match status" value="1"/>
</dbReference>
<gene>
    <name evidence="6" type="ORF">GCM10023147_13520</name>
</gene>
<dbReference type="SUPFAM" id="SSF53807">
    <property type="entry name" value="Helical backbone' metal receptor"/>
    <property type="match status" value="1"/>
</dbReference>
<proteinExistence type="inferred from homology"/>
<sequence>MTAGVAAVALVASACGSSDSAGSSAASATVTVSQANGTTEFPVGAKRIVAAGYSIDNLLALGIKPVAVVQYGQAIPTPWEAGKLDGVPVIKATDGKTLPVERIAAYKPDLFVGDAYIVSKSNFQALSPVTKVLGGLSDEGDGAGWKAQLTALGKVLGMEDKAREVIAADRKNVADFAAKYPGLRGKTALVAQYTASSGQINLVADPRDSANQLFTELGMNVPKAIRSNPAFDSGTEGGGRGYVSLELLPTIAANFMAIYPNGATAADLAKLPGYADLPQVKAGATVVTDLPTIMSLNMPSSVSRAWVLAKIGPQLKIAAEQPAVA</sequence>
<keyword evidence="4" id="KW-0732">Signal</keyword>
<evidence type="ECO:0000259" key="5">
    <source>
        <dbReference type="PROSITE" id="PS50983"/>
    </source>
</evidence>
<comment type="caution">
    <text evidence="6">The sequence shown here is derived from an EMBL/GenBank/DDBJ whole genome shotgun (WGS) entry which is preliminary data.</text>
</comment>
<evidence type="ECO:0000256" key="1">
    <source>
        <dbReference type="ARBA" id="ARBA00004196"/>
    </source>
</evidence>
<dbReference type="Pfam" id="PF01497">
    <property type="entry name" value="Peripla_BP_2"/>
    <property type="match status" value="1"/>
</dbReference>
<evidence type="ECO:0000256" key="3">
    <source>
        <dbReference type="ARBA" id="ARBA00022448"/>
    </source>
</evidence>
<dbReference type="PROSITE" id="PS50983">
    <property type="entry name" value="FE_B12_PBP"/>
    <property type="match status" value="1"/>
</dbReference>
<protein>
    <recommendedName>
        <fullName evidence="5">Fe/B12 periplasmic-binding domain-containing protein</fullName>
    </recommendedName>
</protein>
<reference evidence="7" key="1">
    <citation type="journal article" date="2019" name="Int. J. Syst. Evol. Microbiol.">
        <title>The Global Catalogue of Microorganisms (GCM) 10K type strain sequencing project: providing services to taxonomists for standard genome sequencing and annotation.</title>
        <authorList>
            <consortium name="The Broad Institute Genomics Platform"/>
            <consortium name="The Broad Institute Genome Sequencing Center for Infectious Disease"/>
            <person name="Wu L."/>
            <person name="Ma J."/>
        </authorList>
    </citation>
    <scope>NUCLEOTIDE SEQUENCE [LARGE SCALE GENOMIC DNA]</scope>
    <source>
        <strain evidence="7">JCM 17688</strain>
    </source>
</reference>
<dbReference type="EMBL" id="BAABFR010000014">
    <property type="protein sequence ID" value="GAA4388196.1"/>
    <property type="molecule type" value="Genomic_DNA"/>
</dbReference>
<dbReference type="Proteomes" id="UP001500635">
    <property type="component" value="Unassembled WGS sequence"/>
</dbReference>